<accession>A0A8S4N7C1</accession>
<dbReference type="AlphaFoldDB" id="A0A8S4N7C1"/>
<keyword evidence="6" id="KW-0675">Receptor</keyword>
<feature type="transmembrane region" description="Helical" evidence="9">
    <location>
        <begin position="310"/>
        <end position="330"/>
    </location>
</feature>
<evidence type="ECO:0000256" key="6">
    <source>
        <dbReference type="ARBA" id="ARBA00023170"/>
    </source>
</evidence>
<dbReference type="GO" id="GO:0007214">
    <property type="term" value="P:gamma-aminobutyric acid signaling pathway"/>
    <property type="evidence" value="ECO:0007669"/>
    <property type="project" value="TreeGrafter"/>
</dbReference>
<dbReference type="Gene3D" id="3.40.50.2300">
    <property type="match status" value="1"/>
</dbReference>
<evidence type="ECO:0000256" key="8">
    <source>
        <dbReference type="ARBA" id="ARBA00023224"/>
    </source>
</evidence>
<feature type="non-terminal residue" evidence="11">
    <location>
        <position position="1"/>
    </location>
</feature>
<feature type="transmembrane region" description="Helical" evidence="9">
    <location>
        <begin position="276"/>
        <end position="298"/>
    </location>
</feature>
<evidence type="ECO:0000256" key="5">
    <source>
        <dbReference type="ARBA" id="ARBA00023136"/>
    </source>
</evidence>
<gene>
    <name evidence="11" type="ORF">OFUS_LOCUS3806</name>
</gene>
<dbReference type="InterPro" id="IPR002455">
    <property type="entry name" value="GPCR3_GABA-B"/>
</dbReference>
<evidence type="ECO:0000256" key="7">
    <source>
        <dbReference type="ARBA" id="ARBA00023180"/>
    </source>
</evidence>
<dbReference type="EMBL" id="CAIIXF020000002">
    <property type="protein sequence ID" value="CAH1776650.1"/>
    <property type="molecule type" value="Genomic_DNA"/>
</dbReference>
<keyword evidence="3 9" id="KW-1133">Transmembrane helix</keyword>
<keyword evidence="8" id="KW-0807">Transducer</keyword>
<keyword evidence="5 9" id="KW-0472">Membrane</keyword>
<sequence length="337" mass="38761">RNELKKRNATVDADVLFTFDEGSPDVIWEPLKDIRVFVSFTPGTLTFGKLLCKLHNLGFYGRQYVLLTYFFARISDWDSIDESVYGCNKKEMLQVLDGALGCSQMVTTLVGMYDNDKHFSTKQTYNDLKPLVKLIPTAGLRYYQPIVYDSVWAIAMAINATIRQEHDIDEIKNYKHRNSKNKTLLESLYGNLLDVEFEGLSGKYYYEKSTGVRQFDSYIGLFDSNGRLTYIGYFDKQNSNIVTKPDDVVWKSKGGAAPLDEEIKQYERKRISKTTIIVLSVFAGFGILLALIYVLYAIVHRNHIMIKDEWRIMTYVIVFGCIILDTYVLIHIADLQT</sequence>
<keyword evidence="2 9" id="KW-0812">Transmembrane</keyword>
<comment type="subcellular location">
    <subcellularLocation>
        <location evidence="1">Membrane</location>
    </subcellularLocation>
</comment>
<feature type="non-terminal residue" evidence="11">
    <location>
        <position position="337"/>
    </location>
</feature>
<feature type="domain" description="Receptor ligand binding region" evidence="10">
    <location>
        <begin position="3"/>
        <end position="206"/>
    </location>
</feature>
<evidence type="ECO:0000256" key="4">
    <source>
        <dbReference type="ARBA" id="ARBA00023040"/>
    </source>
</evidence>
<keyword evidence="4" id="KW-0297">G-protein coupled receptor</keyword>
<evidence type="ECO:0000313" key="11">
    <source>
        <dbReference type="EMBL" id="CAH1776650.1"/>
    </source>
</evidence>
<protein>
    <recommendedName>
        <fullName evidence="10">Receptor ligand binding region domain-containing protein</fullName>
    </recommendedName>
</protein>
<dbReference type="OrthoDB" id="5984008at2759"/>
<evidence type="ECO:0000313" key="12">
    <source>
        <dbReference type="Proteomes" id="UP000749559"/>
    </source>
</evidence>
<reference evidence="11" key="1">
    <citation type="submission" date="2022-03" db="EMBL/GenBank/DDBJ databases">
        <authorList>
            <person name="Martin C."/>
        </authorList>
    </citation>
    <scope>NUCLEOTIDE SEQUENCE</scope>
</reference>
<organism evidence="11 12">
    <name type="scientific">Owenia fusiformis</name>
    <name type="common">Polychaete worm</name>
    <dbReference type="NCBI Taxonomy" id="6347"/>
    <lineage>
        <taxon>Eukaryota</taxon>
        <taxon>Metazoa</taxon>
        <taxon>Spiralia</taxon>
        <taxon>Lophotrochozoa</taxon>
        <taxon>Annelida</taxon>
        <taxon>Polychaeta</taxon>
        <taxon>Sedentaria</taxon>
        <taxon>Canalipalpata</taxon>
        <taxon>Sabellida</taxon>
        <taxon>Oweniida</taxon>
        <taxon>Oweniidae</taxon>
        <taxon>Owenia</taxon>
    </lineage>
</organism>
<dbReference type="GO" id="GO:0004965">
    <property type="term" value="F:G protein-coupled GABA receptor activity"/>
    <property type="evidence" value="ECO:0007669"/>
    <property type="project" value="InterPro"/>
</dbReference>
<evidence type="ECO:0000259" key="10">
    <source>
        <dbReference type="Pfam" id="PF01094"/>
    </source>
</evidence>
<keyword evidence="12" id="KW-1185">Reference proteome</keyword>
<dbReference type="PRINTS" id="PR01177">
    <property type="entry name" value="GABAB1RECPTR"/>
</dbReference>
<proteinExistence type="predicted"/>
<dbReference type="PANTHER" id="PTHR10519:SF20">
    <property type="entry name" value="G-PROTEIN COUPLED RECEPTOR 156-RELATED"/>
    <property type="match status" value="1"/>
</dbReference>
<comment type="caution">
    <text evidence="11">The sequence shown here is derived from an EMBL/GenBank/DDBJ whole genome shotgun (WGS) entry which is preliminary data.</text>
</comment>
<evidence type="ECO:0000256" key="9">
    <source>
        <dbReference type="SAM" id="Phobius"/>
    </source>
</evidence>
<dbReference type="Proteomes" id="UP000749559">
    <property type="component" value="Unassembled WGS sequence"/>
</dbReference>
<dbReference type="PRINTS" id="PR01176">
    <property type="entry name" value="GABABRECEPTR"/>
</dbReference>
<dbReference type="InterPro" id="IPR001828">
    <property type="entry name" value="ANF_lig-bd_rcpt"/>
</dbReference>
<evidence type="ECO:0000256" key="3">
    <source>
        <dbReference type="ARBA" id="ARBA00022989"/>
    </source>
</evidence>
<evidence type="ECO:0000256" key="2">
    <source>
        <dbReference type="ARBA" id="ARBA00022692"/>
    </source>
</evidence>
<dbReference type="Pfam" id="PF01094">
    <property type="entry name" value="ANF_receptor"/>
    <property type="match status" value="1"/>
</dbReference>
<dbReference type="PANTHER" id="PTHR10519">
    <property type="entry name" value="GABA-B RECEPTOR"/>
    <property type="match status" value="1"/>
</dbReference>
<name>A0A8S4N7C1_OWEFU</name>
<dbReference type="GO" id="GO:0038039">
    <property type="term" value="C:G protein-coupled receptor heterodimeric complex"/>
    <property type="evidence" value="ECO:0007669"/>
    <property type="project" value="TreeGrafter"/>
</dbReference>
<evidence type="ECO:0000256" key="1">
    <source>
        <dbReference type="ARBA" id="ARBA00004370"/>
    </source>
</evidence>
<dbReference type="SUPFAM" id="SSF53822">
    <property type="entry name" value="Periplasmic binding protein-like I"/>
    <property type="match status" value="1"/>
</dbReference>
<keyword evidence="7" id="KW-0325">Glycoprotein</keyword>
<dbReference type="InterPro" id="IPR028082">
    <property type="entry name" value="Peripla_BP_I"/>
</dbReference>